<proteinExistence type="predicted"/>
<protein>
    <submittedName>
        <fullName evidence="2">Uncharacterized protein</fullName>
    </submittedName>
</protein>
<keyword evidence="1" id="KW-0472">Membrane</keyword>
<feature type="transmembrane region" description="Helical" evidence="1">
    <location>
        <begin position="21"/>
        <end position="45"/>
    </location>
</feature>
<name>A0A944CJK2_9BACI</name>
<accession>A0A944CJK2</accession>
<evidence type="ECO:0000313" key="3">
    <source>
        <dbReference type="Proteomes" id="UP000761411"/>
    </source>
</evidence>
<keyword evidence="1" id="KW-1133">Transmembrane helix</keyword>
<reference evidence="2 3" key="1">
    <citation type="journal article" date="2021" name="Microorganisms">
        <title>Bacterial Dimethylsulfoniopropionate Biosynthesis in the East China Sea.</title>
        <authorList>
            <person name="Liu J."/>
            <person name="Zhang Y."/>
            <person name="Liu J."/>
            <person name="Zhong H."/>
            <person name="Williams B.T."/>
            <person name="Zheng Y."/>
            <person name="Curson A.R.J."/>
            <person name="Sun C."/>
            <person name="Sun H."/>
            <person name="Song D."/>
            <person name="Wagner Mackenzie B."/>
            <person name="Bermejo Martinez A."/>
            <person name="Todd J.D."/>
            <person name="Zhang X.H."/>
        </authorList>
    </citation>
    <scope>NUCLEOTIDE SEQUENCE [LARGE SCALE GENOMIC DNA]</scope>
    <source>
        <strain evidence="2 3">ESS08</strain>
    </source>
</reference>
<dbReference type="EMBL" id="QTKX01000001">
    <property type="protein sequence ID" value="MBS8263832.1"/>
    <property type="molecule type" value="Genomic_DNA"/>
</dbReference>
<organism evidence="2 3">
    <name type="scientific">Mesobacillus boroniphilus</name>
    <dbReference type="NCBI Taxonomy" id="308892"/>
    <lineage>
        <taxon>Bacteria</taxon>
        <taxon>Bacillati</taxon>
        <taxon>Bacillota</taxon>
        <taxon>Bacilli</taxon>
        <taxon>Bacillales</taxon>
        <taxon>Bacillaceae</taxon>
        <taxon>Mesobacillus</taxon>
    </lineage>
</organism>
<comment type="caution">
    <text evidence="2">The sequence shown here is derived from an EMBL/GenBank/DDBJ whole genome shotgun (WGS) entry which is preliminary data.</text>
</comment>
<keyword evidence="3" id="KW-1185">Reference proteome</keyword>
<feature type="transmembrane region" description="Helical" evidence="1">
    <location>
        <begin position="65"/>
        <end position="85"/>
    </location>
</feature>
<dbReference type="AlphaFoldDB" id="A0A944CJK2"/>
<sequence>MAETRLTNNGKKYSKSFSREVTFLRLLRFGFLLSLSLIVVYIYYLHLIGNLQQTLLDIWTTHQKVIISLSILITYSTIIFQLGVWRGRKR</sequence>
<dbReference type="Proteomes" id="UP000761411">
    <property type="component" value="Unassembled WGS sequence"/>
</dbReference>
<evidence type="ECO:0000313" key="2">
    <source>
        <dbReference type="EMBL" id="MBS8263832.1"/>
    </source>
</evidence>
<keyword evidence="1" id="KW-0812">Transmembrane</keyword>
<evidence type="ECO:0000256" key="1">
    <source>
        <dbReference type="SAM" id="Phobius"/>
    </source>
</evidence>
<gene>
    <name evidence="2" type="ORF">DYI25_05185</name>
</gene>